<feature type="region of interest" description="Disordered" evidence="1">
    <location>
        <begin position="181"/>
        <end position="205"/>
    </location>
</feature>
<organism evidence="2">
    <name type="scientific">Panicum hallii</name>
    <dbReference type="NCBI Taxonomy" id="206008"/>
    <lineage>
        <taxon>Eukaryota</taxon>
        <taxon>Viridiplantae</taxon>
        <taxon>Streptophyta</taxon>
        <taxon>Embryophyta</taxon>
        <taxon>Tracheophyta</taxon>
        <taxon>Spermatophyta</taxon>
        <taxon>Magnoliopsida</taxon>
        <taxon>Liliopsida</taxon>
        <taxon>Poales</taxon>
        <taxon>Poaceae</taxon>
        <taxon>PACMAD clade</taxon>
        <taxon>Panicoideae</taxon>
        <taxon>Panicodae</taxon>
        <taxon>Paniceae</taxon>
        <taxon>Panicinae</taxon>
        <taxon>Panicum</taxon>
        <taxon>Panicum sect. Panicum</taxon>
    </lineage>
</organism>
<gene>
    <name evidence="2" type="ORF">PAHAL_9G225100</name>
</gene>
<name>A0A2T8I253_9POAL</name>
<reference evidence="2" key="1">
    <citation type="submission" date="2018-04" db="EMBL/GenBank/DDBJ databases">
        <title>WGS assembly of Panicum hallii.</title>
        <authorList>
            <person name="Lovell J."/>
            <person name="Jenkins J."/>
            <person name="Lowry D."/>
            <person name="Mamidi S."/>
            <person name="Sreedasyam A."/>
            <person name="Weng X."/>
            <person name="Barry K."/>
            <person name="Bonette J."/>
            <person name="Campitelli B."/>
            <person name="Daum C."/>
            <person name="Gordon S."/>
            <person name="Gould B."/>
            <person name="Lipzen A."/>
            <person name="Macqueen A."/>
            <person name="Palacio-Mejia J."/>
            <person name="Plott C."/>
            <person name="Shakirov E."/>
            <person name="Shu S."/>
            <person name="Yoshinaga Y."/>
            <person name="Zane M."/>
            <person name="Rokhsar D."/>
            <person name="Grimwood J."/>
            <person name="Schmutz J."/>
            <person name="Juenger T."/>
        </authorList>
    </citation>
    <scope>NUCLEOTIDE SEQUENCE [LARGE SCALE GENOMIC DNA]</scope>
    <source>
        <strain evidence="2">FIL2</strain>
    </source>
</reference>
<feature type="region of interest" description="Disordered" evidence="1">
    <location>
        <begin position="220"/>
        <end position="247"/>
    </location>
</feature>
<evidence type="ECO:0000256" key="1">
    <source>
        <dbReference type="SAM" id="MobiDB-lite"/>
    </source>
</evidence>
<dbReference type="Proteomes" id="UP000243499">
    <property type="component" value="Chromosome 9"/>
</dbReference>
<dbReference type="Gramene" id="PVH31754">
    <property type="protein sequence ID" value="PVH31754"/>
    <property type="gene ID" value="PAHAL_9G225100"/>
</dbReference>
<dbReference type="Gramene" id="PVH31755">
    <property type="protein sequence ID" value="PVH31755"/>
    <property type="gene ID" value="PAHAL_9G225100"/>
</dbReference>
<accession>A0A2T8I253</accession>
<sequence length="301" mass="33385">MSGWPPRAQGHRWRHAKRKRSRSPPPRLRRFPARRHLSPAPPLPLASPRQRPCLLSAAPRHPISDPPPPRPCLLRRRATTCSARTCPANCNSDRHELLYLNPPGRLQLQPRRKVVLLRRGTPQPQHPYLLRRRGTTCSVPICSARTCPAVCNSDRRELLRLNPPGRLQLQPRREVVLPAGSDQVPPHAASHVADPDPGRTGAGALWSGCRSAPMHGCGVPSAEATRRERGGGVEGGGDATAMPHRRRPRRWAAEGHLQKMEWGAILKRGLFLGSRISPLWVGAQLWAPLPKRRLARSLAIG</sequence>
<dbReference type="EMBL" id="CM008054">
    <property type="protein sequence ID" value="PVH31755.1"/>
    <property type="molecule type" value="Genomic_DNA"/>
</dbReference>
<evidence type="ECO:0000313" key="2">
    <source>
        <dbReference type="EMBL" id="PVH31754.1"/>
    </source>
</evidence>
<dbReference type="EMBL" id="CM008054">
    <property type="protein sequence ID" value="PVH31754.1"/>
    <property type="molecule type" value="Genomic_DNA"/>
</dbReference>
<protein>
    <submittedName>
        <fullName evidence="2">Uncharacterized protein</fullName>
    </submittedName>
</protein>
<dbReference type="AlphaFoldDB" id="A0A2T8I253"/>
<proteinExistence type="predicted"/>
<feature type="region of interest" description="Disordered" evidence="1">
    <location>
        <begin position="1"/>
        <end position="50"/>
    </location>
</feature>
<feature type="compositionally biased region" description="Basic residues" evidence="1">
    <location>
        <begin position="9"/>
        <end position="37"/>
    </location>
</feature>